<evidence type="ECO:0000256" key="2">
    <source>
        <dbReference type="ARBA" id="ARBA00022448"/>
    </source>
</evidence>
<evidence type="ECO:0000256" key="5">
    <source>
        <dbReference type="ARBA" id="ARBA00022692"/>
    </source>
</evidence>
<dbReference type="GO" id="GO:0022841">
    <property type="term" value="F:potassium ion leak channel activity"/>
    <property type="evidence" value="ECO:0007669"/>
    <property type="project" value="TreeGrafter"/>
</dbReference>
<reference evidence="17" key="2">
    <citation type="submission" date="2023-03" db="EMBL/GenBank/DDBJ databases">
        <authorList>
            <person name="Inwood S.N."/>
            <person name="Skelly J.G."/>
            <person name="Guhlin J."/>
            <person name="Harrop T.W.R."/>
            <person name="Goldson S.G."/>
            <person name="Dearden P.K."/>
        </authorList>
    </citation>
    <scope>NUCLEOTIDE SEQUENCE</scope>
    <source>
        <strain evidence="17">Lincoln</strain>
        <tissue evidence="17">Whole body</tissue>
    </source>
</reference>
<dbReference type="Proteomes" id="UP001168972">
    <property type="component" value="Unassembled WGS sequence"/>
</dbReference>
<dbReference type="GO" id="GO:0015271">
    <property type="term" value="F:outward rectifier potassium channel activity"/>
    <property type="evidence" value="ECO:0007669"/>
    <property type="project" value="TreeGrafter"/>
</dbReference>
<dbReference type="EMBL" id="JAQQBR010000004">
    <property type="protein sequence ID" value="KAK0179233.1"/>
    <property type="molecule type" value="Genomic_DNA"/>
</dbReference>
<sequence length="435" mass="49557">MCVTGGIISEDNARFVLLAIVLIGYMVAGAAVFQRLESEVELRQAAEFWRIYHTFRRHHLRTSPQAINRLHELLYAYSNASATGIIHKRRRWDFSGSFHFVSTIVSTIGYGTSTPQTEIGKLTVIIYGFFGCSGGILFFNLFLERIITFLAWILRSIHLRRLKKRLQQTTLASRRITREKNENNNPRSTLPDILDDDDDDDVGLDHWKPSVYWVMLYLTLFSCIIACCGAALYSELENWKYVDAFYFCFVSFATIGFGDYVSTEQPIYPYSHLYRIANFFILVIGCCCIYSLLNVTSIVIKQMLNFLVNKLPSQRRKMASTPYLPRRTSSVSGYYHPRRKSTKLGTKISLGDDDNGSMDDTSRRMSGELISMKDFLTANKVALAVMQKQLYETAQQIQSAPMASAPIHQPLFKPNAVGPLAIATEKFEQKINANR</sequence>
<feature type="transmembrane region" description="Helical" evidence="15">
    <location>
        <begin position="15"/>
        <end position="33"/>
    </location>
</feature>
<protein>
    <recommendedName>
        <fullName evidence="16">Potassium channel domain-containing protein</fullName>
    </recommendedName>
</protein>
<keyword evidence="2 14" id="KW-0813">Transport</keyword>
<evidence type="ECO:0000259" key="16">
    <source>
        <dbReference type="Pfam" id="PF07885"/>
    </source>
</evidence>
<dbReference type="Gene3D" id="1.10.287.70">
    <property type="match status" value="1"/>
</dbReference>
<evidence type="ECO:0000256" key="11">
    <source>
        <dbReference type="ARBA" id="ARBA00023136"/>
    </source>
</evidence>
<feature type="transmembrane region" description="Helical" evidence="15">
    <location>
        <begin position="273"/>
        <end position="293"/>
    </location>
</feature>
<feature type="transmembrane region" description="Helical" evidence="15">
    <location>
        <begin position="244"/>
        <end position="261"/>
    </location>
</feature>
<dbReference type="InterPro" id="IPR005410">
    <property type="entry name" value="2pore_dom_K_chnl_THIK"/>
</dbReference>
<keyword evidence="9 15" id="KW-1133">Transmembrane helix</keyword>
<evidence type="ECO:0000256" key="12">
    <source>
        <dbReference type="ARBA" id="ARBA00023303"/>
    </source>
</evidence>
<keyword evidence="10 14" id="KW-0406">Ion transport</keyword>
<dbReference type="PANTHER" id="PTHR11003">
    <property type="entry name" value="POTASSIUM CHANNEL, SUBFAMILY K"/>
    <property type="match status" value="1"/>
</dbReference>
<evidence type="ECO:0000256" key="10">
    <source>
        <dbReference type="ARBA" id="ARBA00023065"/>
    </source>
</evidence>
<comment type="caution">
    <text evidence="17">The sequence shown here is derived from an EMBL/GenBank/DDBJ whole genome shotgun (WGS) entry which is preliminary data.</text>
</comment>
<keyword evidence="12 14" id="KW-0407">Ion channel</keyword>
<evidence type="ECO:0000256" key="14">
    <source>
        <dbReference type="RuleBase" id="RU003857"/>
    </source>
</evidence>
<dbReference type="GO" id="GO:0034702">
    <property type="term" value="C:monoatomic ion channel complex"/>
    <property type="evidence" value="ECO:0007669"/>
    <property type="project" value="UniProtKB-KW"/>
</dbReference>
<keyword evidence="7" id="KW-0630">Potassium</keyword>
<dbReference type="InterPro" id="IPR003280">
    <property type="entry name" value="2pore_dom_K_chnl"/>
</dbReference>
<evidence type="ECO:0000256" key="15">
    <source>
        <dbReference type="SAM" id="Phobius"/>
    </source>
</evidence>
<dbReference type="InterPro" id="IPR013099">
    <property type="entry name" value="K_chnl_dom"/>
</dbReference>
<evidence type="ECO:0000256" key="7">
    <source>
        <dbReference type="ARBA" id="ARBA00022826"/>
    </source>
</evidence>
<evidence type="ECO:0000256" key="6">
    <source>
        <dbReference type="ARBA" id="ARBA00022723"/>
    </source>
</evidence>
<accession>A0AA39G0S6</accession>
<feature type="domain" description="Potassium channel" evidence="16">
    <location>
        <begin position="223"/>
        <end position="300"/>
    </location>
</feature>
<dbReference type="GO" id="GO:0030322">
    <property type="term" value="P:stabilization of membrane potential"/>
    <property type="evidence" value="ECO:0007669"/>
    <property type="project" value="TreeGrafter"/>
</dbReference>
<keyword evidence="6" id="KW-0479">Metal-binding</keyword>
<comment type="similarity">
    <text evidence="14">Belongs to the two pore domain potassium channel (TC 1.A.1.8) family.</text>
</comment>
<keyword evidence="7" id="KW-0631">Potassium channel</keyword>
<feature type="domain" description="Potassium channel" evidence="16">
    <location>
        <begin position="87"/>
        <end position="146"/>
    </location>
</feature>
<name>A0AA39G0S6_MICHY</name>
<evidence type="ECO:0000256" key="4">
    <source>
        <dbReference type="ARBA" id="ARBA00022538"/>
    </source>
</evidence>
<reference evidence="17" key="1">
    <citation type="journal article" date="2023" name="bioRxiv">
        <title>Scaffold-level genome assemblies of two parasitoid biocontrol wasps reveal the parthenogenesis mechanism and an associated novel virus.</title>
        <authorList>
            <person name="Inwood S."/>
            <person name="Skelly J."/>
            <person name="Guhlin J."/>
            <person name="Harrop T."/>
            <person name="Goldson S."/>
            <person name="Dearden P."/>
        </authorList>
    </citation>
    <scope>NUCLEOTIDE SEQUENCE</scope>
    <source>
        <strain evidence="17">Lincoln</strain>
        <tissue evidence="17">Whole body</tissue>
    </source>
</reference>
<comment type="catalytic activity">
    <reaction evidence="13">
        <text>K(+)(in) = K(+)(out)</text>
        <dbReference type="Rhea" id="RHEA:29463"/>
        <dbReference type="ChEBI" id="CHEBI:29103"/>
    </reaction>
</comment>
<dbReference type="Pfam" id="PF07885">
    <property type="entry name" value="Ion_trans_2"/>
    <property type="match status" value="2"/>
</dbReference>
<keyword evidence="11 15" id="KW-0472">Membrane</keyword>
<organism evidence="17 18">
    <name type="scientific">Microctonus hyperodae</name>
    <name type="common">Parasitoid wasp</name>
    <dbReference type="NCBI Taxonomy" id="165561"/>
    <lineage>
        <taxon>Eukaryota</taxon>
        <taxon>Metazoa</taxon>
        <taxon>Ecdysozoa</taxon>
        <taxon>Arthropoda</taxon>
        <taxon>Hexapoda</taxon>
        <taxon>Insecta</taxon>
        <taxon>Pterygota</taxon>
        <taxon>Neoptera</taxon>
        <taxon>Endopterygota</taxon>
        <taxon>Hymenoptera</taxon>
        <taxon>Apocrita</taxon>
        <taxon>Ichneumonoidea</taxon>
        <taxon>Braconidae</taxon>
        <taxon>Euphorinae</taxon>
        <taxon>Microctonus</taxon>
    </lineage>
</organism>
<evidence type="ECO:0000256" key="13">
    <source>
        <dbReference type="ARBA" id="ARBA00034430"/>
    </source>
</evidence>
<dbReference type="PRINTS" id="PR01588">
    <property type="entry name" value="THIKCHANNEL"/>
</dbReference>
<evidence type="ECO:0000313" key="17">
    <source>
        <dbReference type="EMBL" id="KAK0179233.1"/>
    </source>
</evidence>
<keyword evidence="5 14" id="KW-0812">Transmembrane</keyword>
<evidence type="ECO:0000256" key="3">
    <source>
        <dbReference type="ARBA" id="ARBA00022475"/>
    </source>
</evidence>
<gene>
    <name evidence="17" type="ORF">PV327_008042</name>
</gene>
<dbReference type="PRINTS" id="PR01333">
    <property type="entry name" value="2POREKCHANEL"/>
</dbReference>
<evidence type="ECO:0000256" key="9">
    <source>
        <dbReference type="ARBA" id="ARBA00022989"/>
    </source>
</evidence>
<dbReference type="AlphaFoldDB" id="A0AA39G0S6"/>
<keyword evidence="8" id="KW-0851">Voltage-gated channel</keyword>
<evidence type="ECO:0000313" key="18">
    <source>
        <dbReference type="Proteomes" id="UP001168972"/>
    </source>
</evidence>
<evidence type="ECO:0000256" key="8">
    <source>
        <dbReference type="ARBA" id="ARBA00022882"/>
    </source>
</evidence>
<keyword evidence="4" id="KW-0633">Potassium transport</keyword>
<dbReference type="GO" id="GO:0005886">
    <property type="term" value="C:plasma membrane"/>
    <property type="evidence" value="ECO:0007669"/>
    <property type="project" value="UniProtKB-SubCell"/>
</dbReference>
<dbReference type="SUPFAM" id="SSF81324">
    <property type="entry name" value="Voltage-gated potassium channels"/>
    <property type="match status" value="2"/>
</dbReference>
<proteinExistence type="inferred from homology"/>
<dbReference type="PANTHER" id="PTHR11003:SF10">
    <property type="entry name" value="POTASSIUM CHANNEL DOMAIN-CONTAINING PROTEIN"/>
    <property type="match status" value="1"/>
</dbReference>
<feature type="transmembrane region" description="Helical" evidence="15">
    <location>
        <begin position="124"/>
        <end position="154"/>
    </location>
</feature>
<keyword evidence="18" id="KW-1185">Reference proteome</keyword>
<comment type="subcellular location">
    <subcellularLocation>
        <location evidence="1">Cell membrane</location>
        <topology evidence="1">Multi-pass membrane protein</topology>
    </subcellularLocation>
</comment>
<keyword evidence="3" id="KW-1003">Cell membrane</keyword>
<evidence type="ECO:0000256" key="1">
    <source>
        <dbReference type="ARBA" id="ARBA00004651"/>
    </source>
</evidence>
<feature type="transmembrane region" description="Helical" evidence="15">
    <location>
        <begin position="211"/>
        <end position="232"/>
    </location>
</feature>
<dbReference type="GO" id="GO:0046872">
    <property type="term" value="F:metal ion binding"/>
    <property type="evidence" value="ECO:0007669"/>
    <property type="project" value="UniProtKB-KW"/>
</dbReference>